<sequence length="60" mass="6703">NNGEANIYIKIGGTRFVIMCKDWKRAIDKLTSKLLKLQNSSDPFSSSLIPLAQSSRVYGK</sequence>
<dbReference type="EMBL" id="CAJVPU010005759">
    <property type="protein sequence ID" value="CAG8552326.1"/>
    <property type="molecule type" value="Genomic_DNA"/>
</dbReference>
<feature type="non-terminal residue" evidence="1">
    <location>
        <position position="1"/>
    </location>
</feature>
<reference evidence="1" key="1">
    <citation type="submission" date="2021-06" db="EMBL/GenBank/DDBJ databases">
        <authorList>
            <person name="Kallberg Y."/>
            <person name="Tangrot J."/>
            <person name="Rosling A."/>
        </authorList>
    </citation>
    <scope>NUCLEOTIDE SEQUENCE</scope>
    <source>
        <strain evidence="1">IL203A</strain>
    </source>
</reference>
<name>A0ACA9LUQ7_9GLOM</name>
<proteinExistence type="predicted"/>
<organism evidence="1 2">
    <name type="scientific">Dentiscutata heterogama</name>
    <dbReference type="NCBI Taxonomy" id="1316150"/>
    <lineage>
        <taxon>Eukaryota</taxon>
        <taxon>Fungi</taxon>
        <taxon>Fungi incertae sedis</taxon>
        <taxon>Mucoromycota</taxon>
        <taxon>Glomeromycotina</taxon>
        <taxon>Glomeromycetes</taxon>
        <taxon>Diversisporales</taxon>
        <taxon>Gigasporaceae</taxon>
        <taxon>Dentiscutata</taxon>
    </lineage>
</organism>
<gene>
    <name evidence="1" type="ORF">DHETER_LOCUS5282</name>
</gene>
<accession>A0ACA9LUQ7</accession>
<dbReference type="Proteomes" id="UP000789702">
    <property type="component" value="Unassembled WGS sequence"/>
</dbReference>
<evidence type="ECO:0000313" key="2">
    <source>
        <dbReference type="Proteomes" id="UP000789702"/>
    </source>
</evidence>
<protein>
    <submittedName>
        <fullName evidence="1">1220_t:CDS:1</fullName>
    </submittedName>
</protein>
<evidence type="ECO:0000313" key="1">
    <source>
        <dbReference type="EMBL" id="CAG8552326.1"/>
    </source>
</evidence>
<comment type="caution">
    <text evidence="1">The sequence shown here is derived from an EMBL/GenBank/DDBJ whole genome shotgun (WGS) entry which is preliminary data.</text>
</comment>
<keyword evidence="2" id="KW-1185">Reference proteome</keyword>